<keyword evidence="3" id="KW-1185">Reference proteome</keyword>
<evidence type="ECO:0000313" key="3">
    <source>
        <dbReference type="Proteomes" id="UP000799118"/>
    </source>
</evidence>
<proteinExistence type="predicted"/>
<name>A0A6A4H2V0_9AGAR</name>
<protein>
    <submittedName>
        <fullName evidence="2">Uncharacterized protein</fullName>
    </submittedName>
</protein>
<dbReference type="AlphaFoldDB" id="A0A6A4H2V0"/>
<reference evidence="2" key="1">
    <citation type="journal article" date="2019" name="Environ. Microbiol.">
        <title>Fungal ecological strategies reflected in gene transcription - a case study of two litter decomposers.</title>
        <authorList>
            <person name="Barbi F."/>
            <person name="Kohler A."/>
            <person name="Barry K."/>
            <person name="Baskaran P."/>
            <person name="Daum C."/>
            <person name="Fauchery L."/>
            <person name="Ihrmark K."/>
            <person name="Kuo A."/>
            <person name="LaButti K."/>
            <person name="Lipzen A."/>
            <person name="Morin E."/>
            <person name="Grigoriev I.V."/>
            <person name="Henrissat B."/>
            <person name="Lindahl B."/>
            <person name="Martin F."/>
        </authorList>
    </citation>
    <scope>NUCLEOTIDE SEQUENCE</scope>
    <source>
        <strain evidence="2">JB14</strain>
    </source>
</reference>
<gene>
    <name evidence="2" type="ORF">BT96DRAFT_1001234</name>
</gene>
<evidence type="ECO:0000256" key="1">
    <source>
        <dbReference type="SAM" id="MobiDB-lite"/>
    </source>
</evidence>
<organism evidence="2 3">
    <name type="scientific">Gymnopus androsaceus JB14</name>
    <dbReference type="NCBI Taxonomy" id="1447944"/>
    <lineage>
        <taxon>Eukaryota</taxon>
        <taxon>Fungi</taxon>
        <taxon>Dikarya</taxon>
        <taxon>Basidiomycota</taxon>
        <taxon>Agaricomycotina</taxon>
        <taxon>Agaricomycetes</taxon>
        <taxon>Agaricomycetidae</taxon>
        <taxon>Agaricales</taxon>
        <taxon>Marasmiineae</taxon>
        <taxon>Omphalotaceae</taxon>
        <taxon>Gymnopus</taxon>
    </lineage>
</organism>
<dbReference type="EMBL" id="ML769621">
    <property type="protein sequence ID" value="KAE9391507.1"/>
    <property type="molecule type" value="Genomic_DNA"/>
</dbReference>
<accession>A0A6A4H2V0</accession>
<evidence type="ECO:0000313" key="2">
    <source>
        <dbReference type="EMBL" id="KAE9391507.1"/>
    </source>
</evidence>
<feature type="region of interest" description="Disordered" evidence="1">
    <location>
        <begin position="81"/>
        <end position="116"/>
    </location>
</feature>
<sequence>MTEALYRSFLKITVSGLTQGNSGLELQMDGYEWNTADVPILLAVAAYVEATINVRKRILLTFILLPIKTTLTASMITNAHDEGLYKDPDPGQESDQTEQEGRRRVGATGAEADADG</sequence>
<dbReference type="Proteomes" id="UP000799118">
    <property type="component" value="Unassembled WGS sequence"/>
</dbReference>